<keyword evidence="1" id="KW-0472">Membrane</keyword>
<evidence type="ECO:0000313" key="3">
    <source>
        <dbReference type="Proteomes" id="UP000276254"/>
    </source>
</evidence>
<dbReference type="KEGG" id="spha:D3Y57_00485"/>
<keyword evidence="2" id="KW-0614">Plasmid</keyword>
<geneLocation type="plasmid" evidence="2">
    <name>unnamed2</name>
</geneLocation>
<dbReference type="Proteomes" id="UP000276254">
    <property type="component" value="Plasmid unnamed2"/>
</dbReference>
<dbReference type="AlphaFoldDB" id="A0A494T5H1"/>
<feature type="transmembrane region" description="Helical" evidence="1">
    <location>
        <begin position="47"/>
        <end position="68"/>
    </location>
</feature>
<keyword evidence="3" id="KW-1185">Reference proteome</keyword>
<reference evidence="2 3" key="1">
    <citation type="submission" date="2018-09" db="EMBL/GenBank/DDBJ databases">
        <title>Sphingomonas peninsula sp. nov., isolated from fildes peninsula, Antarctic soil.</title>
        <authorList>
            <person name="Yingchao G."/>
        </authorList>
    </citation>
    <scope>NUCLEOTIDE SEQUENCE [LARGE SCALE GENOMIC DNA]</scope>
    <source>
        <strain evidence="2 3">YZ-8</strain>
        <plasmid evidence="2 3">unnamed2</plasmid>
    </source>
</reference>
<organism evidence="2 3">
    <name type="scientific">Sphingomonas paeninsulae</name>
    <dbReference type="NCBI Taxonomy" id="2319844"/>
    <lineage>
        <taxon>Bacteria</taxon>
        <taxon>Pseudomonadati</taxon>
        <taxon>Pseudomonadota</taxon>
        <taxon>Alphaproteobacteria</taxon>
        <taxon>Sphingomonadales</taxon>
        <taxon>Sphingomonadaceae</taxon>
        <taxon>Sphingomonas</taxon>
    </lineage>
</organism>
<name>A0A494T5H1_SPHPE</name>
<evidence type="ECO:0000313" key="2">
    <source>
        <dbReference type="EMBL" id="AYJ84617.1"/>
    </source>
</evidence>
<dbReference type="EMBL" id="CP032827">
    <property type="protein sequence ID" value="AYJ84617.1"/>
    <property type="molecule type" value="Genomic_DNA"/>
</dbReference>
<keyword evidence="1" id="KW-0812">Transmembrane</keyword>
<protein>
    <submittedName>
        <fullName evidence="2">Uncharacterized protein</fullName>
    </submittedName>
</protein>
<gene>
    <name evidence="2" type="ORF">D3Y57_00485</name>
</gene>
<proteinExistence type="predicted"/>
<accession>A0A494T5H1</accession>
<feature type="transmembrane region" description="Helical" evidence="1">
    <location>
        <begin position="80"/>
        <end position="100"/>
    </location>
</feature>
<keyword evidence="1" id="KW-1133">Transmembrane helix</keyword>
<evidence type="ECO:0000256" key="1">
    <source>
        <dbReference type="SAM" id="Phobius"/>
    </source>
</evidence>
<sequence>MRYLIKNTRLAGEFNRQIIVCEELHEMNSRNRTTFKRSHEINRSSTFAIRMATAFVLTVVVLAVLKFIKAAGIIGEPGRLLFMGMIIIPLALSVRIFRFWRSMIKSEKHRSQKMPPIIDASMWPVVVAFSRNGDSTPSS</sequence>